<evidence type="ECO:0000256" key="3">
    <source>
        <dbReference type="ARBA" id="ARBA00023125"/>
    </source>
</evidence>
<dbReference type="SMART" id="SM00342">
    <property type="entry name" value="HTH_ARAC"/>
    <property type="match status" value="1"/>
</dbReference>
<dbReference type="GO" id="GO:0000160">
    <property type="term" value="P:phosphorelay signal transduction system"/>
    <property type="evidence" value="ECO:0007669"/>
    <property type="project" value="InterPro"/>
</dbReference>
<keyword evidence="3" id="KW-0238">DNA-binding</keyword>
<feature type="modified residue" description="4-aspartylphosphate" evidence="5">
    <location>
        <position position="52"/>
    </location>
</feature>
<dbReference type="InterPro" id="IPR018060">
    <property type="entry name" value="HTH_AraC"/>
</dbReference>
<evidence type="ECO:0000256" key="2">
    <source>
        <dbReference type="ARBA" id="ARBA00023015"/>
    </source>
</evidence>
<dbReference type="Pfam" id="PF00072">
    <property type="entry name" value="Response_reg"/>
    <property type="match status" value="1"/>
</dbReference>
<feature type="domain" description="Response regulatory" evidence="7">
    <location>
        <begin position="3"/>
        <end position="119"/>
    </location>
</feature>
<dbReference type="Proteomes" id="UP000000493">
    <property type="component" value="Chromosome"/>
</dbReference>
<dbReference type="EMBL" id="CP002859">
    <property type="protein sequence ID" value="AEI49506.1"/>
    <property type="molecule type" value="Genomic_DNA"/>
</dbReference>
<dbReference type="Gene3D" id="1.10.10.60">
    <property type="entry name" value="Homeodomain-like"/>
    <property type="match status" value="2"/>
</dbReference>
<keyword evidence="9" id="KW-1185">Reference proteome</keyword>
<dbReference type="GO" id="GO:0043565">
    <property type="term" value="F:sequence-specific DNA binding"/>
    <property type="evidence" value="ECO:0007669"/>
    <property type="project" value="InterPro"/>
</dbReference>
<keyword evidence="4" id="KW-0804">Transcription</keyword>
<gene>
    <name evidence="8" type="ordered locus">Runsl_3125</name>
</gene>
<accession>A0A7U3ZLQ3</accession>
<dbReference type="PANTHER" id="PTHR44591">
    <property type="entry name" value="STRESS RESPONSE REGULATOR PROTEIN 1"/>
    <property type="match status" value="1"/>
</dbReference>
<dbReference type="InterPro" id="IPR050595">
    <property type="entry name" value="Bact_response_regulator"/>
</dbReference>
<evidence type="ECO:0000313" key="8">
    <source>
        <dbReference type="EMBL" id="AEI49506.1"/>
    </source>
</evidence>
<dbReference type="AlphaFoldDB" id="A0A7U3ZLQ3"/>
<dbReference type="PANTHER" id="PTHR44591:SF3">
    <property type="entry name" value="RESPONSE REGULATORY DOMAIN-CONTAINING PROTEIN"/>
    <property type="match status" value="1"/>
</dbReference>
<dbReference type="CDD" id="cd00156">
    <property type="entry name" value="REC"/>
    <property type="match status" value="1"/>
</dbReference>
<dbReference type="PRINTS" id="PR00032">
    <property type="entry name" value="HTHARAC"/>
</dbReference>
<dbReference type="InterPro" id="IPR001789">
    <property type="entry name" value="Sig_transdc_resp-reg_receiver"/>
</dbReference>
<dbReference type="InterPro" id="IPR011006">
    <property type="entry name" value="CheY-like_superfamily"/>
</dbReference>
<reference evidence="8 9" key="2">
    <citation type="journal article" date="2012" name="Stand. Genomic Sci.">
        <title>Complete genome sequence of the aquatic bacterium Runella slithyformis type strain (LSU 4(T)).</title>
        <authorList>
            <person name="Copeland A."/>
            <person name="Zhang X."/>
            <person name="Misra M."/>
            <person name="Lapidus A."/>
            <person name="Nolan M."/>
            <person name="Lucas S."/>
            <person name="Deshpande S."/>
            <person name="Cheng J.F."/>
            <person name="Tapia R."/>
            <person name="Goodwin L.A."/>
            <person name="Pitluck S."/>
            <person name="Liolios K."/>
            <person name="Pagani I."/>
            <person name="Ivanova N."/>
            <person name="Mikhailova N."/>
            <person name="Pati A."/>
            <person name="Chen A."/>
            <person name="Palaniappan K."/>
            <person name="Land M."/>
            <person name="Hauser L."/>
            <person name="Pan C."/>
            <person name="Jeffries C.D."/>
            <person name="Detter J.C."/>
            <person name="Brambilla E.M."/>
            <person name="Rohde M."/>
            <person name="Djao O.D."/>
            <person name="Goker M."/>
            <person name="Sikorski J."/>
            <person name="Tindall B.J."/>
            <person name="Woyke T."/>
            <person name="Bristow J."/>
            <person name="Eisen J.A."/>
            <person name="Markowitz V."/>
            <person name="Hugenholtz P."/>
            <person name="Kyrpides N.C."/>
            <person name="Klenk H.P."/>
            <person name="Mavromatis K."/>
        </authorList>
    </citation>
    <scope>NUCLEOTIDE SEQUENCE [LARGE SCALE GENOMIC DNA]</scope>
    <source>
        <strain evidence="9">ATCC 29530 / DSM 19594 / LMG 11500 / NCIMB 11436 / LSU 4</strain>
    </source>
</reference>
<evidence type="ECO:0000313" key="9">
    <source>
        <dbReference type="Proteomes" id="UP000000493"/>
    </source>
</evidence>
<dbReference type="KEGG" id="rsi:Runsl_3125"/>
<protein>
    <submittedName>
        <fullName evidence="8">Two component transcriptional regulator, AraC family</fullName>
    </submittedName>
</protein>
<evidence type="ECO:0000259" key="7">
    <source>
        <dbReference type="PROSITE" id="PS50110"/>
    </source>
</evidence>
<dbReference type="PROSITE" id="PS50110">
    <property type="entry name" value="RESPONSE_REGULATORY"/>
    <property type="match status" value="1"/>
</dbReference>
<dbReference type="RefSeq" id="WP_013928813.1">
    <property type="nucleotide sequence ID" value="NC_015703.1"/>
</dbReference>
<proteinExistence type="predicted"/>
<keyword evidence="1 5" id="KW-0597">Phosphoprotein</keyword>
<dbReference type="Pfam" id="PF12833">
    <property type="entry name" value="HTH_18"/>
    <property type="match status" value="1"/>
</dbReference>
<name>A0A7U3ZLQ3_RUNSL</name>
<dbReference type="SUPFAM" id="SSF52172">
    <property type="entry name" value="CheY-like"/>
    <property type="match status" value="1"/>
</dbReference>
<sequence length="259" mass="29665">MANILLVEDDAELKKNIVEYFEGFNHIVNSSSNGMEALDVLDNFLPDIIICDILMPKMNGLQFLSEKKKYPLVCNIPIIFITANSSVDGKLAMLAQGAIDYISKPFELKEIRLKVENLVLFGGSFKLKDNLREATQFSENIMFKIMFEKVLLSLPENPDITIGDVAYQMNMSVSTLQRGVNRYYNKNFTDLVRERKLKRAAELLSKTDKSINEISIICGFNTLSYFSKTFKGYFRISPKKYRVEKYKEGQRPGDRNFSA</sequence>
<evidence type="ECO:0000256" key="1">
    <source>
        <dbReference type="ARBA" id="ARBA00022553"/>
    </source>
</evidence>
<dbReference type="InterPro" id="IPR020449">
    <property type="entry name" value="Tscrpt_reg_AraC-type_HTH"/>
</dbReference>
<dbReference type="GO" id="GO:0003700">
    <property type="term" value="F:DNA-binding transcription factor activity"/>
    <property type="evidence" value="ECO:0007669"/>
    <property type="project" value="InterPro"/>
</dbReference>
<reference evidence="9" key="1">
    <citation type="submission" date="2011-06" db="EMBL/GenBank/DDBJ databases">
        <title>The complete genome of chromosome of Runella slithyformis DSM 19594.</title>
        <authorList>
            <consortium name="US DOE Joint Genome Institute (JGI-PGF)"/>
            <person name="Lucas S."/>
            <person name="Han J."/>
            <person name="Lapidus A."/>
            <person name="Bruce D."/>
            <person name="Goodwin L."/>
            <person name="Pitluck S."/>
            <person name="Peters L."/>
            <person name="Kyrpides N."/>
            <person name="Mavromatis K."/>
            <person name="Ivanova N."/>
            <person name="Ovchinnikova G."/>
            <person name="Zhang X."/>
            <person name="Misra M."/>
            <person name="Detter J.C."/>
            <person name="Tapia R."/>
            <person name="Han C."/>
            <person name="Land M."/>
            <person name="Hauser L."/>
            <person name="Markowitz V."/>
            <person name="Cheng J.-F."/>
            <person name="Hugenholtz P."/>
            <person name="Woyke T."/>
            <person name="Wu D."/>
            <person name="Tindall B."/>
            <person name="Faehrich R."/>
            <person name="Brambilla E."/>
            <person name="Klenk H.-P."/>
            <person name="Eisen J.A."/>
        </authorList>
    </citation>
    <scope>NUCLEOTIDE SEQUENCE [LARGE SCALE GENOMIC DNA]</scope>
    <source>
        <strain evidence="9">ATCC 29530 / DSM 19594 / LMG 11500 / NCIMB 11436 / LSU 4</strain>
    </source>
</reference>
<feature type="domain" description="HTH araC/xylS-type" evidence="6">
    <location>
        <begin position="144"/>
        <end position="244"/>
    </location>
</feature>
<dbReference type="PROSITE" id="PS01124">
    <property type="entry name" value="HTH_ARAC_FAMILY_2"/>
    <property type="match status" value="1"/>
</dbReference>
<keyword evidence="2" id="KW-0805">Transcription regulation</keyword>
<evidence type="ECO:0000259" key="6">
    <source>
        <dbReference type="PROSITE" id="PS01124"/>
    </source>
</evidence>
<evidence type="ECO:0000256" key="4">
    <source>
        <dbReference type="ARBA" id="ARBA00023163"/>
    </source>
</evidence>
<dbReference type="SUPFAM" id="SSF46689">
    <property type="entry name" value="Homeodomain-like"/>
    <property type="match status" value="1"/>
</dbReference>
<dbReference type="InterPro" id="IPR009057">
    <property type="entry name" value="Homeodomain-like_sf"/>
</dbReference>
<dbReference type="SMART" id="SM00448">
    <property type="entry name" value="REC"/>
    <property type="match status" value="1"/>
</dbReference>
<evidence type="ECO:0000256" key="5">
    <source>
        <dbReference type="PROSITE-ProRule" id="PRU00169"/>
    </source>
</evidence>
<organism evidence="8 9">
    <name type="scientific">Runella slithyformis (strain ATCC 29530 / DSM 19594 / LMG 11500 / NCIMB 11436 / LSU 4)</name>
    <dbReference type="NCBI Taxonomy" id="761193"/>
    <lineage>
        <taxon>Bacteria</taxon>
        <taxon>Pseudomonadati</taxon>
        <taxon>Bacteroidota</taxon>
        <taxon>Cytophagia</taxon>
        <taxon>Cytophagales</taxon>
        <taxon>Spirosomataceae</taxon>
        <taxon>Runella</taxon>
    </lineage>
</organism>
<dbReference type="Gene3D" id="3.40.50.2300">
    <property type="match status" value="1"/>
</dbReference>